<evidence type="ECO:0000313" key="1">
    <source>
        <dbReference type="EMBL" id="MDI5969922.1"/>
    </source>
</evidence>
<dbReference type="EMBL" id="JABXJJ020000012">
    <property type="protein sequence ID" value="MDI5969922.1"/>
    <property type="molecule type" value="Genomic_DNA"/>
</dbReference>
<name>A0AA90H8K9_9ACTN</name>
<sequence>MCTLFDNDQSSEMRLARIAGSWLGGLNEHLIAAREFKPDITLAEAEAAWRQAERTVLNAGATLGTDNRGRPNRVILGSATAPFKVDLAGTAGRREPLLPAWYRISSAASHSTLWLVQQAATLEPDGKLSLRADPNILTAATCAVLGTFEDTVGTLGRYHGHTGTRDAVLTIQRRTVAAVELQRRWRKRMEEDLRAGT</sequence>
<proteinExistence type="predicted"/>
<organism evidence="1">
    <name type="scientific">Streptantibioticus silvisoli</name>
    <dbReference type="NCBI Taxonomy" id="2705255"/>
    <lineage>
        <taxon>Bacteria</taxon>
        <taxon>Bacillati</taxon>
        <taxon>Actinomycetota</taxon>
        <taxon>Actinomycetes</taxon>
        <taxon>Kitasatosporales</taxon>
        <taxon>Streptomycetaceae</taxon>
        <taxon>Streptantibioticus</taxon>
    </lineage>
</organism>
<dbReference type="AlphaFoldDB" id="A0AA90H8K9"/>
<accession>A0AA90H8K9</accession>
<dbReference type="RefSeq" id="WP_282698655.1">
    <property type="nucleotide sequence ID" value="NZ_JABXJJ020000012.1"/>
</dbReference>
<gene>
    <name evidence="1" type="ORF">POF50_011335</name>
</gene>
<reference evidence="1" key="1">
    <citation type="submission" date="2023-05" db="EMBL/GenBank/DDBJ databases">
        <title>Streptantibioticus silvisoli sp. nov., acidotolerant actinomycetes 1 from pine litter.</title>
        <authorList>
            <person name="Swiecimska M."/>
            <person name="Golinska P."/>
            <person name="Sangal V."/>
            <person name="Wachnowicz B."/>
            <person name="Goodfellow M."/>
        </authorList>
    </citation>
    <scope>NUCLEOTIDE SEQUENCE</scope>
    <source>
        <strain evidence="1">SL13</strain>
    </source>
</reference>
<protein>
    <submittedName>
        <fullName evidence="1">Uncharacterized protein</fullName>
    </submittedName>
</protein>
<comment type="caution">
    <text evidence="1">The sequence shown here is derived from an EMBL/GenBank/DDBJ whole genome shotgun (WGS) entry which is preliminary data.</text>
</comment>